<dbReference type="PROSITE" id="PS50109">
    <property type="entry name" value="HIS_KIN"/>
    <property type="match status" value="1"/>
</dbReference>
<keyword evidence="5" id="KW-0418">Kinase</keyword>
<organism evidence="9">
    <name type="scientific">marine metagenome</name>
    <dbReference type="NCBI Taxonomy" id="408172"/>
    <lineage>
        <taxon>unclassified sequences</taxon>
        <taxon>metagenomes</taxon>
        <taxon>ecological metagenomes</taxon>
    </lineage>
</organism>
<evidence type="ECO:0000256" key="1">
    <source>
        <dbReference type="ARBA" id="ARBA00000085"/>
    </source>
</evidence>
<dbReference type="CDD" id="cd00075">
    <property type="entry name" value="HATPase"/>
    <property type="match status" value="1"/>
</dbReference>
<protein>
    <recommendedName>
        <fullName evidence="2">histidine kinase</fullName>
        <ecNumber evidence="2">2.7.13.3</ecNumber>
    </recommendedName>
</protein>
<dbReference type="AlphaFoldDB" id="A0A381Z5U6"/>
<keyword evidence="7" id="KW-0472">Membrane</keyword>
<dbReference type="GO" id="GO:0005524">
    <property type="term" value="F:ATP binding"/>
    <property type="evidence" value="ECO:0007669"/>
    <property type="project" value="UniProtKB-KW"/>
</dbReference>
<reference evidence="9" key="1">
    <citation type="submission" date="2018-05" db="EMBL/GenBank/DDBJ databases">
        <authorList>
            <person name="Lanie J.A."/>
            <person name="Ng W.-L."/>
            <person name="Kazmierczak K.M."/>
            <person name="Andrzejewski T.M."/>
            <person name="Davidsen T.M."/>
            <person name="Wayne K.J."/>
            <person name="Tettelin H."/>
            <person name="Glass J.I."/>
            <person name="Rusch D."/>
            <person name="Podicherti R."/>
            <person name="Tsui H.-C.T."/>
            <person name="Winkler M.E."/>
        </authorList>
    </citation>
    <scope>NUCLEOTIDE SEQUENCE</scope>
</reference>
<keyword evidence="7" id="KW-0812">Transmembrane</keyword>
<gene>
    <name evidence="9" type="ORF">METZ01_LOCUS137378</name>
</gene>
<dbReference type="SUPFAM" id="SSF55874">
    <property type="entry name" value="ATPase domain of HSP90 chaperone/DNA topoisomerase II/histidine kinase"/>
    <property type="match status" value="1"/>
</dbReference>
<evidence type="ECO:0000256" key="3">
    <source>
        <dbReference type="ARBA" id="ARBA00022679"/>
    </source>
</evidence>
<dbReference type="GO" id="GO:0004673">
    <property type="term" value="F:protein histidine kinase activity"/>
    <property type="evidence" value="ECO:0007669"/>
    <property type="project" value="UniProtKB-EC"/>
</dbReference>
<evidence type="ECO:0000256" key="7">
    <source>
        <dbReference type="SAM" id="Phobius"/>
    </source>
</evidence>
<evidence type="ECO:0000256" key="6">
    <source>
        <dbReference type="ARBA" id="ARBA00022840"/>
    </source>
</evidence>
<dbReference type="Pfam" id="PF02518">
    <property type="entry name" value="HATPase_c"/>
    <property type="match status" value="1"/>
</dbReference>
<accession>A0A381Z5U6</accession>
<dbReference type="SMART" id="SM00387">
    <property type="entry name" value="HATPase_c"/>
    <property type="match status" value="1"/>
</dbReference>
<dbReference type="InterPro" id="IPR003594">
    <property type="entry name" value="HATPase_dom"/>
</dbReference>
<keyword evidence="7" id="KW-1133">Transmembrane helix</keyword>
<feature type="transmembrane region" description="Helical" evidence="7">
    <location>
        <begin position="12"/>
        <end position="33"/>
    </location>
</feature>
<dbReference type="EC" id="2.7.13.3" evidence="2"/>
<dbReference type="InterPro" id="IPR036890">
    <property type="entry name" value="HATPase_C_sf"/>
</dbReference>
<keyword evidence="3" id="KW-0808">Transferase</keyword>
<evidence type="ECO:0000313" key="9">
    <source>
        <dbReference type="EMBL" id="SVA84524.1"/>
    </source>
</evidence>
<proteinExistence type="predicted"/>
<evidence type="ECO:0000256" key="4">
    <source>
        <dbReference type="ARBA" id="ARBA00022741"/>
    </source>
</evidence>
<keyword evidence="6" id="KW-0067">ATP-binding</keyword>
<feature type="transmembrane region" description="Helical" evidence="7">
    <location>
        <begin position="249"/>
        <end position="268"/>
    </location>
</feature>
<dbReference type="PANTHER" id="PTHR44936">
    <property type="entry name" value="SENSOR PROTEIN CREC"/>
    <property type="match status" value="1"/>
</dbReference>
<dbReference type="Gene3D" id="3.30.565.10">
    <property type="entry name" value="Histidine kinase-like ATPase, C-terminal domain"/>
    <property type="match status" value="1"/>
</dbReference>
<dbReference type="InterPro" id="IPR005467">
    <property type="entry name" value="His_kinase_dom"/>
</dbReference>
<feature type="domain" description="Histidine kinase" evidence="8">
    <location>
        <begin position="348"/>
        <end position="555"/>
    </location>
</feature>
<dbReference type="PANTHER" id="PTHR44936:SF10">
    <property type="entry name" value="SENSOR PROTEIN RSTB"/>
    <property type="match status" value="1"/>
</dbReference>
<evidence type="ECO:0000256" key="2">
    <source>
        <dbReference type="ARBA" id="ARBA00012438"/>
    </source>
</evidence>
<comment type="catalytic activity">
    <reaction evidence="1">
        <text>ATP + protein L-histidine = ADP + protein N-phospho-L-histidine.</text>
        <dbReference type="EC" id="2.7.13.3"/>
    </reaction>
</comment>
<name>A0A381Z5U6_9ZZZZ</name>
<keyword evidence="4" id="KW-0547">Nucleotide-binding</keyword>
<dbReference type="EMBL" id="UINC01020033">
    <property type="protein sequence ID" value="SVA84524.1"/>
    <property type="molecule type" value="Genomic_DNA"/>
</dbReference>
<evidence type="ECO:0000259" key="8">
    <source>
        <dbReference type="PROSITE" id="PS50109"/>
    </source>
</evidence>
<sequence>MLSLKGYRPRLRFTLLLLILGVGLVGITALWMLEARQNSLIRQTERLLTVQGIQLASNYRQIFDSDFPDTNERYGTALPESVPSEYEKSITRWELPVRFVFVNMKYDAILEFPSTPKTQRMPDPIAASIGEKMSPILSSIQDKLGSEVHLTDYAGVIISSTKYKTGLLITDRDEVRYALQGKHYTLIRKSSPDQISSAWGLSSFGEVPRVHSAVPILFGSQLIGTVLLSRHPPRFLDTLTKRPWTVFKYLIAIITLLMLFSLLTSWFITKPISLLVKELTRSRQEKVPVKRLPLPVTLELDQLSESITLLTEQLHENSRIIEKDAEIIRANAEIIKTNAEAVKTDALSLTHELESEIGGIRSRIRILRDSLPELSTPQKDSFSEILSDAHRVIKTGQKLLEIAKAETIENGENSISIIGHTLTEVENRFRDPPLMIQFDCDQSIKVVMEQHRLISVIANLIDNAYTHGGHSVKIRVATDDLLGNCVIDVENEGTSISDYDSQQIFDRFFTGDRDAGHTGLGLNLVQTQLRTHKGDITLLRDSKLVTFRVTLPLMS</sequence>
<evidence type="ECO:0000256" key="5">
    <source>
        <dbReference type="ARBA" id="ARBA00022777"/>
    </source>
</evidence>
<dbReference type="InterPro" id="IPR050980">
    <property type="entry name" value="2C_sensor_his_kinase"/>
</dbReference>